<evidence type="ECO:0008006" key="4">
    <source>
        <dbReference type="Google" id="ProtNLM"/>
    </source>
</evidence>
<keyword evidence="3" id="KW-1185">Reference proteome</keyword>
<evidence type="ECO:0000256" key="1">
    <source>
        <dbReference type="SAM" id="Phobius"/>
    </source>
</evidence>
<keyword evidence="1" id="KW-0812">Transmembrane</keyword>
<organism evidence="2 3">
    <name type="scientific">Pyxicephalus adspersus</name>
    <name type="common">African bullfrog</name>
    <dbReference type="NCBI Taxonomy" id="30357"/>
    <lineage>
        <taxon>Eukaryota</taxon>
        <taxon>Metazoa</taxon>
        <taxon>Chordata</taxon>
        <taxon>Craniata</taxon>
        <taxon>Vertebrata</taxon>
        <taxon>Euteleostomi</taxon>
        <taxon>Amphibia</taxon>
        <taxon>Batrachia</taxon>
        <taxon>Anura</taxon>
        <taxon>Neobatrachia</taxon>
        <taxon>Ranoidea</taxon>
        <taxon>Pyxicephalidae</taxon>
        <taxon>Pyxicephalinae</taxon>
        <taxon>Pyxicephalus</taxon>
    </lineage>
</organism>
<proteinExistence type="predicted"/>
<reference evidence="2" key="1">
    <citation type="thesis" date="2020" institute="ProQuest LLC" country="789 East Eisenhower Parkway, Ann Arbor, MI, USA">
        <title>Comparative Genomics and Chromosome Evolution.</title>
        <authorList>
            <person name="Mudd A.B."/>
        </authorList>
    </citation>
    <scope>NUCLEOTIDE SEQUENCE</scope>
    <source>
        <strain evidence="2">1538</strain>
        <tissue evidence="2">Blood</tissue>
    </source>
</reference>
<comment type="caution">
    <text evidence="2">The sequence shown here is derived from an EMBL/GenBank/DDBJ whole genome shotgun (WGS) entry which is preliminary data.</text>
</comment>
<keyword evidence="1" id="KW-1133">Transmembrane helix</keyword>
<evidence type="ECO:0000313" key="2">
    <source>
        <dbReference type="EMBL" id="DBA20787.1"/>
    </source>
</evidence>
<dbReference type="Proteomes" id="UP001181693">
    <property type="component" value="Unassembled WGS sequence"/>
</dbReference>
<protein>
    <recommendedName>
        <fullName evidence="4">Secreted protein</fullName>
    </recommendedName>
</protein>
<dbReference type="EMBL" id="DYDO01000007">
    <property type="protein sequence ID" value="DBA20787.1"/>
    <property type="molecule type" value="Genomic_DNA"/>
</dbReference>
<keyword evidence="1" id="KW-0472">Membrane</keyword>
<sequence>MIQLYFCKILLKNTVTSFCVFLIYTIWLPFTIRGHLHPGRSFNREGEMKRVLVSCFISAIPVAKHPIRIPISAQLIWSLQTQMMLSVFPN</sequence>
<accession>A0AAV3A310</accession>
<feature type="transmembrane region" description="Helical" evidence="1">
    <location>
        <begin position="15"/>
        <end position="32"/>
    </location>
</feature>
<name>A0AAV3A310_PYXAD</name>
<gene>
    <name evidence="2" type="ORF">GDO54_017531</name>
</gene>
<dbReference type="AlphaFoldDB" id="A0AAV3A310"/>
<evidence type="ECO:0000313" key="3">
    <source>
        <dbReference type="Proteomes" id="UP001181693"/>
    </source>
</evidence>